<comment type="function">
    <text evidence="1 7">Assembles around the rod to form the L-ring and probably protects the motor/basal body from shearing forces during rotation.</text>
</comment>
<dbReference type="Proteomes" id="UP000834458">
    <property type="component" value="Unassembled WGS sequence"/>
</dbReference>
<dbReference type="PANTHER" id="PTHR34933">
    <property type="entry name" value="FLAGELLAR L-RING PROTEIN"/>
    <property type="match status" value="1"/>
</dbReference>
<comment type="caution">
    <text evidence="8">The sequence shown here is derived from an EMBL/GenBank/DDBJ whole genome shotgun (WGS) entry which is preliminary data.</text>
</comment>
<dbReference type="GO" id="GO:0009279">
    <property type="term" value="C:cell outer membrane"/>
    <property type="evidence" value="ECO:0007669"/>
    <property type="project" value="UniProtKB-SubCell"/>
</dbReference>
<protein>
    <recommendedName>
        <fullName evidence="7">Flagellar L-ring protein</fullName>
    </recommendedName>
    <alternativeName>
        <fullName evidence="7">Basal body L-ring protein</fullName>
    </alternativeName>
</protein>
<keyword evidence="6 7" id="KW-0998">Cell outer membrane</keyword>
<dbReference type="PRINTS" id="PR01008">
    <property type="entry name" value="FLGLRINGFLGH"/>
</dbReference>
<sequence length="247" mass="26084">MSAASRPSSQVFALAQRTPRIALWGAASLVISGCAFNEPPPVDLQSQTHPLPATAIAVPQQQAQATGGLFQANRYRPPFESRRARLIGDMVTIQIAERVTASQQSSSNVKRDSNMSAGISDLPVLTGGALGTAKKFGKLGVESNADFEGGGGTTSANTFTGSITATVVEVLPNGHLVVTGEKQIGVNQNVDVLRFTGTVDPYQLQPNSVISSTQVANVRVESRGRGQQNSAQAIGWLSRFFLSFIPF</sequence>
<keyword evidence="5 7" id="KW-0975">Bacterial flagellum</keyword>
<evidence type="ECO:0000256" key="5">
    <source>
        <dbReference type="ARBA" id="ARBA00023143"/>
    </source>
</evidence>
<dbReference type="PANTHER" id="PTHR34933:SF1">
    <property type="entry name" value="FLAGELLAR L-RING PROTEIN"/>
    <property type="match status" value="1"/>
</dbReference>
<dbReference type="InterPro" id="IPR000527">
    <property type="entry name" value="Flag_Lring"/>
</dbReference>
<dbReference type="GO" id="GO:0071973">
    <property type="term" value="P:bacterial-type flagellum-dependent cell motility"/>
    <property type="evidence" value="ECO:0007669"/>
    <property type="project" value="InterPro"/>
</dbReference>
<comment type="similarity">
    <text evidence="2 7">Belongs to the FlgH family.</text>
</comment>
<evidence type="ECO:0000256" key="4">
    <source>
        <dbReference type="ARBA" id="ARBA00023136"/>
    </source>
</evidence>
<dbReference type="GO" id="GO:0003774">
    <property type="term" value="F:cytoskeletal motor activity"/>
    <property type="evidence" value="ECO:0007669"/>
    <property type="project" value="InterPro"/>
</dbReference>
<gene>
    <name evidence="7 8" type="primary">flgH</name>
    <name evidence="8" type="ORF">GHA_01213</name>
</gene>
<comment type="subcellular location">
    <subcellularLocation>
        <location evidence="7">Cell outer membrane</location>
        <topology evidence="7">Lipid-anchor</topology>
    </subcellularLocation>
    <subcellularLocation>
        <location evidence="7">Bacterial flagellum basal body</location>
    </subcellularLocation>
</comment>
<keyword evidence="3 7" id="KW-0732">Signal</keyword>
<proteinExistence type="inferred from homology"/>
<evidence type="ECO:0000256" key="7">
    <source>
        <dbReference type="HAMAP-Rule" id="MF_00415"/>
    </source>
</evidence>
<evidence type="ECO:0000256" key="1">
    <source>
        <dbReference type="ARBA" id="ARBA00002591"/>
    </source>
</evidence>
<dbReference type="HAMAP" id="MF_00415">
    <property type="entry name" value="FlgH"/>
    <property type="match status" value="1"/>
</dbReference>
<keyword evidence="4 7" id="KW-0472">Membrane</keyword>
<dbReference type="PROSITE" id="PS51257">
    <property type="entry name" value="PROKAR_LIPOPROTEIN"/>
    <property type="match status" value="1"/>
</dbReference>
<keyword evidence="7" id="KW-0449">Lipoprotein</keyword>
<evidence type="ECO:0000256" key="2">
    <source>
        <dbReference type="ARBA" id="ARBA00006929"/>
    </source>
</evidence>
<evidence type="ECO:0000313" key="8">
    <source>
        <dbReference type="EMBL" id="CAB5677626.1"/>
    </source>
</evidence>
<dbReference type="Pfam" id="PF02107">
    <property type="entry name" value="FlgH"/>
    <property type="match status" value="1"/>
</dbReference>
<dbReference type="AlphaFoldDB" id="A0AA35D6F6"/>
<accession>A0AA35D6F6</accession>
<organism evidence="8 9">
    <name type="scientific">Comamonas aquatica</name>
    <dbReference type="NCBI Taxonomy" id="225991"/>
    <lineage>
        <taxon>Bacteria</taxon>
        <taxon>Pseudomonadati</taxon>
        <taxon>Pseudomonadota</taxon>
        <taxon>Betaproteobacteria</taxon>
        <taxon>Burkholderiales</taxon>
        <taxon>Comamonadaceae</taxon>
        <taxon>Comamonas</taxon>
    </lineage>
</organism>
<evidence type="ECO:0000313" key="9">
    <source>
        <dbReference type="Proteomes" id="UP000834458"/>
    </source>
</evidence>
<evidence type="ECO:0000256" key="3">
    <source>
        <dbReference type="ARBA" id="ARBA00022729"/>
    </source>
</evidence>
<name>A0AA35D6F6_9BURK</name>
<evidence type="ECO:0000256" key="6">
    <source>
        <dbReference type="ARBA" id="ARBA00023237"/>
    </source>
</evidence>
<dbReference type="RefSeq" id="WP_234687499.1">
    <property type="nucleotide sequence ID" value="NZ_CAHPRW010000041.1"/>
</dbReference>
<comment type="subunit">
    <text evidence="7">The basal body constitutes a major portion of the flagellar organelle and consists of four rings (L,P,S, and M) mounted on a central rod.</text>
</comment>
<dbReference type="EMBL" id="CAHPSC010000012">
    <property type="protein sequence ID" value="CAB5677626.1"/>
    <property type="molecule type" value="Genomic_DNA"/>
</dbReference>
<reference evidence="8" key="1">
    <citation type="submission" date="2020-05" db="EMBL/GenBank/DDBJ databases">
        <authorList>
            <person name="Delgado-Blas J."/>
        </authorList>
    </citation>
    <scope>NUCLEOTIDE SEQUENCE</scope>
    <source>
        <strain evidence="8">BB1454</strain>
    </source>
</reference>
<dbReference type="GO" id="GO:0009427">
    <property type="term" value="C:bacterial-type flagellum basal body, distal rod, L ring"/>
    <property type="evidence" value="ECO:0007669"/>
    <property type="project" value="InterPro"/>
</dbReference>